<feature type="domain" description="Peptidase M24 C-terminal" evidence="1">
    <location>
        <begin position="48"/>
        <end position="74"/>
    </location>
</feature>
<dbReference type="GO" id="GO:0004177">
    <property type="term" value="F:aminopeptidase activity"/>
    <property type="evidence" value="ECO:0007669"/>
    <property type="project" value="UniProtKB-KW"/>
</dbReference>
<name>A0A1S8B8Y3_9PEZI</name>
<proteinExistence type="predicted"/>
<dbReference type="Pfam" id="PF16188">
    <property type="entry name" value="Peptidase_M24_C"/>
    <property type="match status" value="1"/>
</dbReference>
<keyword evidence="2" id="KW-0645">Protease</keyword>
<dbReference type="AlphaFoldDB" id="A0A1S8B8Y3"/>
<dbReference type="InterPro" id="IPR032416">
    <property type="entry name" value="Peptidase_M24_C"/>
</dbReference>
<sequence length="163" mass="17627">MPTNRLRRLLRARKPLRILRRVPPEDGPRRATAAAAAADTTHKLGDKPYLGFEHITMVPTCRKPIDESLLSPVDARVRVNHGGAANEAWHALSFGIFVPPSLPWDGTLPSATTGMLDSLADVVPGQHPIWKQSLESHLCSRTEPCTSCWSGSAGPPGARASRA</sequence>
<keyword evidence="2" id="KW-0031">Aminopeptidase</keyword>
<gene>
    <name evidence="2" type="ORF">BK809_0005224</name>
</gene>
<dbReference type="Proteomes" id="UP000190776">
    <property type="component" value="Unassembled WGS sequence"/>
</dbReference>
<accession>A0A1S8B8Y3</accession>
<evidence type="ECO:0000313" key="2">
    <source>
        <dbReference type="EMBL" id="OMP83843.1"/>
    </source>
</evidence>
<comment type="caution">
    <text evidence="2">The sequence shown here is derived from an EMBL/GenBank/DDBJ whole genome shotgun (WGS) entry which is preliminary data.</text>
</comment>
<protein>
    <submittedName>
        <fullName evidence="2">Putative Xaa-Pro aminopeptidase P</fullName>
    </submittedName>
</protein>
<dbReference type="EMBL" id="MSZU01000111">
    <property type="protein sequence ID" value="OMP83843.1"/>
    <property type="molecule type" value="Genomic_DNA"/>
</dbReference>
<reference evidence="2 3" key="1">
    <citation type="submission" date="2017-01" db="EMBL/GenBank/DDBJ databases">
        <title>Draft genome sequence of Diplodia seriata F98.1, a fungal species involved in grapevine trunk diseases.</title>
        <authorList>
            <person name="Robert-Siegwald G."/>
            <person name="Vallet J."/>
            <person name="Abou-Mansour E."/>
            <person name="Xu J."/>
            <person name="Rey P."/>
            <person name="Bertsch C."/>
            <person name="Rego C."/>
            <person name="Larignon P."/>
            <person name="Fontaine F."/>
            <person name="Lebrun M.-H."/>
        </authorList>
    </citation>
    <scope>NUCLEOTIDE SEQUENCE [LARGE SCALE GENOMIC DNA]</scope>
    <source>
        <strain evidence="2 3">F98.1</strain>
    </source>
</reference>
<keyword evidence="2" id="KW-0378">Hydrolase</keyword>
<evidence type="ECO:0000313" key="3">
    <source>
        <dbReference type="Proteomes" id="UP000190776"/>
    </source>
</evidence>
<organism evidence="2 3">
    <name type="scientific">Diplodia seriata</name>
    <dbReference type="NCBI Taxonomy" id="420778"/>
    <lineage>
        <taxon>Eukaryota</taxon>
        <taxon>Fungi</taxon>
        <taxon>Dikarya</taxon>
        <taxon>Ascomycota</taxon>
        <taxon>Pezizomycotina</taxon>
        <taxon>Dothideomycetes</taxon>
        <taxon>Dothideomycetes incertae sedis</taxon>
        <taxon>Botryosphaeriales</taxon>
        <taxon>Botryosphaeriaceae</taxon>
        <taxon>Diplodia</taxon>
    </lineage>
</organism>
<evidence type="ECO:0000259" key="1">
    <source>
        <dbReference type="Pfam" id="PF16188"/>
    </source>
</evidence>